<reference evidence="1 2" key="1">
    <citation type="journal article" date="2018" name="Nat. Ecol. Evol.">
        <title>Pezizomycetes genomes reveal the molecular basis of ectomycorrhizal truffle lifestyle.</title>
        <authorList>
            <person name="Murat C."/>
            <person name="Payen T."/>
            <person name="Noel B."/>
            <person name="Kuo A."/>
            <person name="Morin E."/>
            <person name="Chen J."/>
            <person name="Kohler A."/>
            <person name="Krizsan K."/>
            <person name="Balestrini R."/>
            <person name="Da Silva C."/>
            <person name="Montanini B."/>
            <person name="Hainaut M."/>
            <person name="Levati E."/>
            <person name="Barry K.W."/>
            <person name="Belfiori B."/>
            <person name="Cichocki N."/>
            <person name="Clum A."/>
            <person name="Dockter R.B."/>
            <person name="Fauchery L."/>
            <person name="Guy J."/>
            <person name="Iotti M."/>
            <person name="Le Tacon F."/>
            <person name="Lindquist E.A."/>
            <person name="Lipzen A."/>
            <person name="Malagnac F."/>
            <person name="Mello A."/>
            <person name="Molinier V."/>
            <person name="Miyauchi S."/>
            <person name="Poulain J."/>
            <person name="Riccioni C."/>
            <person name="Rubini A."/>
            <person name="Sitrit Y."/>
            <person name="Splivallo R."/>
            <person name="Traeger S."/>
            <person name="Wang M."/>
            <person name="Zifcakova L."/>
            <person name="Wipf D."/>
            <person name="Zambonelli A."/>
            <person name="Paolocci F."/>
            <person name="Nowrousian M."/>
            <person name="Ottonello S."/>
            <person name="Baldrian P."/>
            <person name="Spatafora J.W."/>
            <person name="Henrissat B."/>
            <person name="Nagy L.G."/>
            <person name="Aury J.M."/>
            <person name="Wincker P."/>
            <person name="Grigoriev I.V."/>
            <person name="Bonfante P."/>
            <person name="Martin F.M."/>
        </authorList>
    </citation>
    <scope>NUCLEOTIDE SEQUENCE [LARGE SCALE GENOMIC DNA]</scope>
    <source>
        <strain evidence="1 2">120613-1</strain>
    </source>
</reference>
<organism evidence="1 2">
    <name type="scientific">Choiromyces venosus 120613-1</name>
    <dbReference type="NCBI Taxonomy" id="1336337"/>
    <lineage>
        <taxon>Eukaryota</taxon>
        <taxon>Fungi</taxon>
        <taxon>Dikarya</taxon>
        <taxon>Ascomycota</taxon>
        <taxon>Pezizomycotina</taxon>
        <taxon>Pezizomycetes</taxon>
        <taxon>Pezizales</taxon>
        <taxon>Tuberaceae</taxon>
        <taxon>Choiromyces</taxon>
    </lineage>
</organism>
<evidence type="ECO:0000313" key="2">
    <source>
        <dbReference type="Proteomes" id="UP000276215"/>
    </source>
</evidence>
<proteinExistence type="predicted"/>
<accession>A0A3N4K4V1</accession>
<dbReference type="EMBL" id="ML120376">
    <property type="protein sequence ID" value="RPB00935.1"/>
    <property type="molecule type" value="Genomic_DNA"/>
</dbReference>
<keyword evidence="2" id="KW-1185">Reference proteome</keyword>
<sequence>MKLSTVLQLLDPFSNPFGQGTAMRMPEDHELAERMIAAIMDNTRAIDEPDTRAYPEGLLKLEPEQIMEIAYQLVDAINSKHKGGENCAQTGTTRDERIAQVIDLLEVPNSLPTLPINISH</sequence>
<evidence type="ECO:0000313" key="1">
    <source>
        <dbReference type="EMBL" id="RPB00935.1"/>
    </source>
</evidence>
<gene>
    <name evidence="1" type="ORF">L873DRAFT_716505</name>
</gene>
<protein>
    <submittedName>
        <fullName evidence="1">Uncharacterized protein</fullName>
    </submittedName>
</protein>
<dbReference type="Proteomes" id="UP000276215">
    <property type="component" value="Unassembled WGS sequence"/>
</dbReference>
<dbReference type="AlphaFoldDB" id="A0A3N4K4V1"/>
<name>A0A3N4K4V1_9PEZI</name>